<dbReference type="InterPro" id="IPR051906">
    <property type="entry name" value="TolC-like"/>
</dbReference>
<dbReference type="PANTHER" id="PTHR30026">
    <property type="entry name" value="OUTER MEMBRANE PROTEIN TOLC"/>
    <property type="match status" value="1"/>
</dbReference>
<reference evidence="9" key="1">
    <citation type="submission" date="2021-02" db="EMBL/GenBank/DDBJ databases">
        <title>Neisseriaceae sp. 26B isolated from the cloaca of a Common Toad-headed Turtle (Mesoclemmys nasuta).</title>
        <authorList>
            <person name="Spergser J."/>
            <person name="Busse H.-J."/>
        </authorList>
    </citation>
    <scope>NUCLEOTIDE SEQUENCE</scope>
    <source>
        <strain evidence="9">26B</strain>
    </source>
</reference>
<protein>
    <submittedName>
        <fullName evidence="9">TolC family protein</fullName>
    </submittedName>
</protein>
<keyword evidence="4" id="KW-1134">Transmembrane beta strand</keyword>
<feature type="compositionally biased region" description="Polar residues" evidence="8">
    <location>
        <begin position="418"/>
        <end position="436"/>
    </location>
</feature>
<dbReference type="Gene3D" id="1.20.1600.10">
    <property type="entry name" value="Outer membrane efflux proteins (OEP)"/>
    <property type="match status" value="1"/>
</dbReference>
<evidence type="ECO:0000256" key="6">
    <source>
        <dbReference type="ARBA" id="ARBA00023136"/>
    </source>
</evidence>
<feature type="compositionally biased region" description="Polar residues" evidence="8">
    <location>
        <begin position="444"/>
        <end position="475"/>
    </location>
</feature>
<evidence type="ECO:0000256" key="2">
    <source>
        <dbReference type="ARBA" id="ARBA00007613"/>
    </source>
</evidence>
<keyword evidence="7" id="KW-0998">Cell outer membrane</keyword>
<keyword evidence="5" id="KW-0812">Transmembrane</keyword>
<accession>A0A892ZJ62</accession>
<evidence type="ECO:0000313" key="10">
    <source>
        <dbReference type="Proteomes" id="UP000653156"/>
    </source>
</evidence>
<organism evidence="9 10">
    <name type="scientific">Paralysiella testudinis</name>
    <dbReference type="NCBI Taxonomy" id="2809020"/>
    <lineage>
        <taxon>Bacteria</taxon>
        <taxon>Pseudomonadati</taxon>
        <taxon>Pseudomonadota</taxon>
        <taxon>Betaproteobacteria</taxon>
        <taxon>Neisseriales</taxon>
        <taxon>Neisseriaceae</taxon>
        <taxon>Paralysiella</taxon>
    </lineage>
</organism>
<keyword evidence="6" id="KW-0472">Membrane</keyword>
<dbReference type="GO" id="GO:0015562">
    <property type="term" value="F:efflux transmembrane transporter activity"/>
    <property type="evidence" value="ECO:0007669"/>
    <property type="project" value="InterPro"/>
</dbReference>
<evidence type="ECO:0000256" key="7">
    <source>
        <dbReference type="ARBA" id="ARBA00023237"/>
    </source>
</evidence>
<dbReference type="GO" id="GO:0015288">
    <property type="term" value="F:porin activity"/>
    <property type="evidence" value="ECO:0007669"/>
    <property type="project" value="TreeGrafter"/>
</dbReference>
<evidence type="ECO:0000313" key="9">
    <source>
        <dbReference type="EMBL" id="QRQ83241.1"/>
    </source>
</evidence>
<dbReference type="EMBL" id="CP069798">
    <property type="protein sequence ID" value="QRQ83241.1"/>
    <property type="molecule type" value="Genomic_DNA"/>
</dbReference>
<keyword evidence="10" id="KW-1185">Reference proteome</keyword>
<evidence type="ECO:0000256" key="5">
    <source>
        <dbReference type="ARBA" id="ARBA00022692"/>
    </source>
</evidence>
<dbReference type="PANTHER" id="PTHR30026:SF20">
    <property type="entry name" value="OUTER MEMBRANE PROTEIN TOLC"/>
    <property type="match status" value="1"/>
</dbReference>
<dbReference type="Pfam" id="PF02321">
    <property type="entry name" value="OEP"/>
    <property type="match status" value="1"/>
</dbReference>
<name>A0A892ZJ62_9NEIS</name>
<sequence>MPFFVSAQSLESVLSRALVNDPQLLEARANQQGALNAMKATQAGHYPVFSLVGNQVLARQYSDGSNDQSKRFNPGVKGALNLYAWGGINAAVDRDRAKERYFDHKYDETREELGNTIGQLYLAALRAKESLHVMQQNLERHDKIIHDLNIIVKYDAGRRSELTQAKSRRLQVESNMAQTQRSLDLALSRLARYTDAPVLVADLQPPFANLTPNELITRYQNPQLTAVPGYLAQAAELESTRANLKVSKASRLPALNLEGQITRDKKEAYLNFSWNFFDQAARYSVAQNAQTLIAAESRLTQMLREITEQSRTAETDMRQSSRRAALTLSQIAAQAEVVKSYELQFKIARRSLIDVLDSYNELASVELAHVVAENDFRDAALTYLRAQAQIASWAGVGNVAYSHADTLSEPKSVENHKPPSSKQSLGTTPIAQSASDADNMAAETRQNQNSAYFTAESSGSTDNNINKFYQNLNKP</sequence>
<evidence type="ECO:0000256" key="4">
    <source>
        <dbReference type="ARBA" id="ARBA00022452"/>
    </source>
</evidence>
<evidence type="ECO:0000256" key="8">
    <source>
        <dbReference type="SAM" id="MobiDB-lite"/>
    </source>
</evidence>
<comment type="subcellular location">
    <subcellularLocation>
        <location evidence="1">Cell outer membrane</location>
    </subcellularLocation>
</comment>
<keyword evidence="3" id="KW-0813">Transport</keyword>
<dbReference type="AlphaFoldDB" id="A0A892ZJ62"/>
<comment type="similarity">
    <text evidence="2">Belongs to the outer membrane factor (OMF) (TC 1.B.17) family.</text>
</comment>
<gene>
    <name evidence="9" type="ORF">JQU52_02340</name>
</gene>
<dbReference type="GO" id="GO:0009279">
    <property type="term" value="C:cell outer membrane"/>
    <property type="evidence" value="ECO:0007669"/>
    <property type="project" value="UniProtKB-SubCell"/>
</dbReference>
<dbReference type="Proteomes" id="UP000653156">
    <property type="component" value="Chromosome"/>
</dbReference>
<evidence type="ECO:0000256" key="3">
    <source>
        <dbReference type="ARBA" id="ARBA00022448"/>
    </source>
</evidence>
<dbReference type="InterPro" id="IPR003423">
    <property type="entry name" value="OMP_efflux"/>
</dbReference>
<feature type="region of interest" description="Disordered" evidence="8">
    <location>
        <begin position="409"/>
        <end position="475"/>
    </location>
</feature>
<dbReference type="GO" id="GO:1990281">
    <property type="term" value="C:efflux pump complex"/>
    <property type="evidence" value="ECO:0007669"/>
    <property type="project" value="TreeGrafter"/>
</dbReference>
<evidence type="ECO:0000256" key="1">
    <source>
        <dbReference type="ARBA" id="ARBA00004442"/>
    </source>
</evidence>
<proteinExistence type="inferred from homology"/>
<dbReference type="SUPFAM" id="SSF56954">
    <property type="entry name" value="Outer membrane efflux proteins (OEP)"/>
    <property type="match status" value="1"/>
</dbReference>
<dbReference type="KEGG" id="ptes:JQU52_02340"/>